<dbReference type="Pfam" id="PF20050">
    <property type="entry name" value="DUF6452"/>
    <property type="match status" value="1"/>
</dbReference>
<dbReference type="PROSITE" id="PS51257">
    <property type="entry name" value="PROKAR_LIPOPROTEIN"/>
    <property type="match status" value="1"/>
</dbReference>
<dbReference type="Proteomes" id="UP000199321">
    <property type="component" value="Unassembled WGS sequence"/>
</dbReference>
<dbReference type="OrthoDB" id="663527at2"/>
<dbReference type="EMBL" id="FNBA01000002">
    <property type="protein sequence ID" value="SDE79999.1"/>
    <property type="molecule type" value="Genomic_DNA"/>
</dbReference>
<dbReference type="InterPro" id="IPR045607">
    <property type="entry name" value="DUF6452"/>
</dbReference>
<reference evidence="1 2" key="1">
    <citation type="submission" date="2016-10" db="EMBL/GenBank/DDBJ databases">
        <authorList>
            <person name="de Groot N.N."/>
        </authorList>
    </citation>
    <scope>NUCLEOTIDE SEQUENCE [LARGE SCALE GENOMIC DNA]</scope>
    <source>
        <strain evidence="1 2">DSM 16195</strain>
    </source>
</reference>
<dbReference type="AlphaFoldDB" id="A0A1G7FVU3"/>
<dbReference type="STRING" id="227084.SAMN05421855_102811"/>
<accession>A0A1G7FVU3</accession>
<organism evidence="1 2">
    <name type="scientific">Ulvibacter litoralis</name>
    <dbReference type="NCBI Taxonomy" id="227084"/>
    <lineage>
        <taxon>Bacteria</taxon>
        <taxon>Pseudomonadati</taxon>
        <taxon>Bacteroidota</taxon>
        <taxon>Flavobacteriia</taxon>
        <taxon>Flavobacteriales</taxon>
        <taxon>Flavobacteriaceae</taxon>
        <taxon>Ulvibacter</taxon>
    </lineage>
</organism>
<evidence type="ECO:0008006" key="3">
    <source>
        <dbReference type="Google" id="ProtNLM"/>
    </source>
</evidence>
<keyword evidence="2" id="KW-1185">Reference proteome</keyword>
<sequence>MYKKLIVILVILTTLYGCTKDDICPEGTVTTPLLIINFKDNANPTLLKDVDSLTVETNYDSSVLVYSQVTTDSISISLRPGEETTEYRFIKYAGESNEVIDIYSFSYDHTNIYINRACGFKATYSNLSAEKIDTNSNNWITNTQIIKTTVEDETEAHITFFH</sequence>
<evidence type="ECO:0000313" key="2">
    <source>
        <dbReference type="Proteomes" id="UP000199321"/>
    </source>
</evidence>
<gene>
    <name evidence="1" type="ORF">SAMN05421855_102811</name>
</gene>
<name>A0A1G7FVU3_9FLAO</name>
<protein>
    <recommendedName>
        <fullName evidence="3">Lipoprotein</fullName>
    </recommendedName>
</protein>
<proteinExistence type="predicted"/>
<evidence type="ECO:0000313" key="1">
    <source>
        <dbReference type="EMBL" id="SDE79999.1"/>
    </source>
</evidence>
<dbReference type="RefSeq" id="WP_093143843.1">
    <property type="nucleotide sequence ID" value="NZ_BMWO01000010.1"/>
</dbReference>